<sequence>METSVDIGNLISESFFPELCGHGHMKNIGKRESTNCKLQLTQYGIHQHVSKDASAFLHSDCELPGTSVYLEGRQRSLFRLGKGIHQTGERGVACGPALQDYRVPEAMLRGVQDGERSAPTIFDNEAGLNATNAFFGDDMEEPLAIDH</sequence>
<organism evidence="1 2">
    <name type="scientific">Caenorhabditis tropicalis</name>
    <dbReference type="NCBI Taxonomy" id="1561998"/>
    <lineage>
        <taxon>Eukaryota</taxon>
        <taxon>Metazoa</taxon>
        <taxon>Ecdysozoa</taxon>
        <taxon>Nematoda</taxon>
        <taxon>Chromadorea</taxon>
        <taxon>Rhabditida</taxon>
        <taxon>Rhabditina</taxon>
        <taxon>Rhabditomorpha</taxon>
        <taxon>Rhabditoidea</taxon>
        <taxon>Rhabditidae</taxon>
        <taxon>Peloderinae</taxon>
        <taxon>Caenorhabditis</taxon>
    </lineage>
</organism>
<proteinExistence type="predicted"/>
<protein>
    <submittedName>
        <fullName evidence="2">Uncharacterized protein</fullName>
    </submittedName>
</protein>
<name>A0A1I7T1Y6_9PELO</name>
<accession>A0A1I7T1Y6</accession>
<reference evidence="2" key="1">
    <citation type="submission" date="2016-11" db="UniProtKB">
        <authorList>
            <consortium name="WormBaseParasite"/>
        </authorList>
    </citation>
    <scope>IDENTIFICATION</scope>
</reference>
<dbReference type="Proteomes" id="UP000095282">
    <property type="component" value="Unplaced"/>
</dbReference>
<evidence type="ECO:0000313" key="1">
    <source>
        <dbReference type="Proteomes" id="UP000095282"/>
    </source>
</evidence>
<evidence type="ECO:0000313" key="2">
    <source>
        <dbReference type="WBParaSite" id="Csp11.Scaffold471.g1643.t1"/>
    </source>
</evidence>
<keyword evidence="1" id="KW-1185">Reference proteome</keyword>
<dbReference type="AlphaFoldDB" id="A0A1I7T1Y6"/>
<dbReference type="WBParaSite" id="Csp11.Scaffold471.g1643.t1">
    <property type="protein sequence ID" value="Csp11.Scaffold471.g1643.t1"/>
    <property type="gene ID" value="Csp11.Scaffold471.g1643"/>
</dbReference>